<comment type="caution">
    <text evidence="9">The sequence shown here is derived from an EMBL/GenBank/DDBJ whole genome shotgun (WGS) entry which is preliminary data.</text>
</comment>
<feature type="domain" description="ComEC/Rec2-related protein" evidence="7">
    <location>
        <begin position="227"/>
        <end position="493"/>
    </location>
</feature>
<feature type="transmembrane region" description="Helical" evidence="6">
    <location>
        <begin position="473"/>
        <end position="492"/>
    </location>
</feature>
<feature type="transmembrane region" description="Helical" evidence="6">
    <location>
        <begin position="250"/>
        <end position="271"/>
    </location>
</feature>
<dbReference type="PANTHER" id="PTHR30619">
    <property type="entry name" value="DNA INTERNALIZATION/COMPETENCE PROTEIN COMEC/REC2"/>
    <property type="match status" value="1"/>
</dbReference>
<dbReference type="Pfam" id="PF03772">
    <property type="entry name" value="Competence"/>
    <property type="match status" value="1"/>
</dbReference>
<reference evidence="9" key="2">
    <citation type="submission" date="2021-04" db="EMBL/GenBank/DDBJ databases">
        <authorList>
            <person name="Gilroy R."/>
        </authorList>
    </citation>
    <scope>NUCLEOTIDE SEQUENCE</scope>
    <source>
        <strain evidence="9">ChiHjej11B10-19426</strain>
    </source>
</reference>
<feature type="domain" description="DUF4131" evidence="8">
    <location>
        <begin position="36"/>
        <end position="157"/>
    </location>
</feature>
<dbReference type="PANTHER" id="PTHR30619:SF1">
    <property type="entry name" value="RECOMBINATION PROTEIN 2"/>
    <property type="match status" value="1"/>
</dbReference>
<dbReference type="Pfam" id="PF13567">
    <property type="entry name" value="DUF4131"/>
    <property type="match status" value="1"/>
</dbReference>
<dbReference type="Proteomes" id="UP000824014">
    <property type="component" value="Unassembled WGS sequence"/>
</dbReference>
<feature type="transmembrane region" description="Helical" evidence="6">
    <location>
        <begin position="350"/>
        <end position="368"/>
    </location>
</feature>
<feature type="transmembrane region" description="Helical" evidence="6">
    <location>
        <begin position="380"/>
        <end position="400"/>
    </location>
</feature>
<dbReference type="EMBL" id="DXCC01000028">
    <property type="protein sequence ID" value="HIZ15709.1"/>
    <property type="molecule type" value="Genomic_DNA"/>
</dbReference>
<keyword evidence="2" id="KW-1003">Cell membrane</keyword>
<evidence type="ECO:0000256" key="2">
    <source>
        <dbReference type="ARBA" id="ARBA00022475"/>
    </source>
</evidence>
<evidence type="ECO:0000259" key="7">
    <source>
        <dbReference type="Pfam" id="PF03772"/>
    </source>
</evidence>
<keyword evidence="5 6" id="KW-0472">Membrane</keyword>
<evidence type="ECO:0000313" key="9">
    <source>
        <dbReference type="EMBL" id="HIZ15709.1"/>
    </source>
</evidence>
<protein>
    <submittedName>
        <fullName evidence="9">ComEC family competence protein</fullName>
    </submittedName>
</protein>
<dbReference type="InterPro" id="IPR004477">
    <property type="entry name" value="ComEC_N"/>
</dbReference>
<dbReference type="AlphaFoldDB" id="A0A9D2DF88"/>
<feature type="transmembrane region" description="Helical" evidence="6">
    <location>
        <begin position="291"/>
        <end position="314"/>
    </location>
</feature>
<name>A0A9D2DF88_9BACT</name>
<accession>A0A9D2DF88</accession>
<organism evidence="9 10">
    <name type="scientific">Candidatus Tidjanibacter faecipullorum</name>
    <dbReference type="NCBI Taxonomy" id="2838766"/>
    <lineage>
        <taxon>Bacteria</taxon>
        <taxon>Pseudomonadati</taxon>
        <taxon>Bacteroidota</taxon>
        <taxon>Bacteroidia</taxon>
        <taxon>Bacteroidales</taxon>
        <taxon>Rikenellaceae</taxon>
        <taxon>Tidjanibacter</taxon>
    </lineage>
</organism>
<feature type="transmembrane region" description="Helical" evidence="6">
    <location>
        <begin position="32"/>
        <end position="50"/>
    </location>
</feature>
<dbReference type="GO" id="GO:0005886">
    <property type="term" value="C:plasma membrane"/>
    <property type="evidence" value="ECO:0007669"/>
    <property type="project" value="UniProtKB-SubCell"/>
</dbReference>
<feature type="transmembrane region" description="Helical" evidence="6">
    <location>
        <begin position="6"/>
        <end position="25"/>
    </location>
</feature>
<dbReference type="InterPro" id="IPR025405">
    <property type="entry name" value="DUF4131"/>
</dbReference>
<dbReference type="InterPro" id="IPR052159">
    <property type="entry name" value="Competence_DNA_uptake"/>
</dbReference>
<evidence type="ECO:0000259" key="8">
    <source>
        <dbReference type="Pfam" id="PF13567"/>
    </source>
</evidence>
<evidence type="ECO:0000256" key="5">
    <source>
        <dbReference type="ARBA" id="ARBA00023136"/>
    </source>
</evidence>
<proteinExistence type="predicted"/>
<evidence type="ECO:0000313" key="10">
    <source>
        <dbReference type="Proteomes" id="UP000824014"/>
    </source>
</evidence>
<evidence type="ECO:0000256" key="1">
    <source>
        <dbReference type="ARBA" id="ARBA00004651"/>
    </source>
</evidence>
<keyword evidence="4 6" id="KW-1133">Transmembrane helix</keyword>
<evidence type="ECO:0000256" key="6">
    <source>
        <dbReference type="SAM" id="Phobius"/>
    </source>
</evidence>
<sequence length="515" mass="55365">MHAARPIPPAPFAKILPAIVAGILAADALPALSLRTAVVVSLLLLGAMILCRRHDTAATLCTYAALFCVAAAMTCATRPRSNLPRNRELMLTLEVAEAPVSTGRWLRTTARIDAFRPVEGDTVRWQQSGEKVLLRIDTSHTVTAGERLIVTGRASDLGSGAYASYARLMQRRGYGAALWVNARQTVLRLPDHRLTLRARASLLQRTATERLARLHLRPDAFATAAAMTTGDRNAIDASLRDRYGATGTSHLLAVSGLHVGIVALLVNLLLWPLAALRGGHLLRNLLALPAIWGYAALTGLSPSVVRAATMFSGVQLALAASQSRSSLNLLCATASIMLLVWPNYLFDVSFQLSFAAVVGIFLLYRPLYGAVRSRFRAANACWSLFLVGLAATLATLPLVSCHFGRIPLIGLVINPLLILTANVTVLASLVWILAPLPALNGFFSTLIGATAGLQNDLIATAAAQSWASLPLRLSPAEALLAYLLPMLLWLLLRRYRTSRTSARRTVPPADKIPMP</sequence>
<feature type="transmembrane region" description="Helical" evidence="6">
    <location>
        <begin position="326"/>
        <end position="344"/>
    </location>
</feature>
<keyword evidence="3 6" id="KW-0812">Transmembrane</keyword>
<dbReference type="NCBIfam" id="TIGR00360">
    <property type="entry name" value="ComEC_N-term"/>
    <property type="match status" value="1"/>
</dbReference>
<evidence type="ECO:0000256" key="3">
    <source>
        <dbReference type="ARBA" id="ARBA00022692"/>
    </source>
</evidence>
<reference evidence="9" key="1">
    <citation type="journal article" date="2021" name="PeerJ">
        <title>Extensive microbial diversity within the chicken gut microbiome revealed by metagenomics and culture.</title>
        <authorList>
            <person name="Gilroy R."/>
            <person name="Ravi A."/>
            <person name="Getino M."/>
            <person name="Pursley I."/>
            <person name="Horton D.L."/>
            <person name="Alikhan N.F."/>
            <person name="Baker D."/>
            <person name="Gharbi K."/>
            <person name="Hall N."/>
            <person name="Watson M."/>
            <person name="Adriaenssens E.M."/>
            <person name="Foster-Nyarko E."/>
            <person name="Jarju S."/>
            <person name="Secka A."/>
            <person name="Antonio M."/>
            <person name="Oren A."/>
            <person name="Chaudhuri R.R."/>
            <person name="La Ragione R."/>
            <person name="Hildebrand F."/>
            <person name="Pallen M.J."/>
        </authorList>
    </citation>
    <scope>NUCLEOTIDE SEQUENCE</scope>
    <source>
        <strain evidence="9">ChiHjej11B10-19426</strain>
    </source>
</reference>
<comment type="subcellular location">
    <subcellularLocation>
        <location evidence="1">Cell membrane</location>
        <topology evidence="1">Multi-pass membrane protein</topology>
    </subcellularLocation>
</comment>
<gene>
    <name evidence="9" type="ORF">H9816_07365</name>
</gene>
<feature type="transmembrane region" description="Helical" evidence="6">
    <location>
        <begin position="406"/>
        <end position="434"/>
    </location>
</feature>
<evidence type="ECO:0000256" key="4">
    <source>
        <dbReference type="ARBA" id="ARBA00022989"/>
    </source>
</evidence>